<dbReference type="InterPro" id="IPR027417">
    <property type="entry name" value="P-loop_NTPase"/>
</dbReference>
<name>A0A0R1PGD5_9LACO</name>
<dbReference type="PANTHER" id="PTHR10285">
    <property type="entry name" value="URIDINE KINASE"/>
    <property type="match status" value="1"/>
</dbReference>
<dbReference type="SUPFAM" id="SSF52540">
    <property type="entry name" value="P-loop containing nucleoside triphosphate hydrolases"/>
    <property type="match status" value="1"/>
</dbReference>
<feature type="domain" description="Phosphoribulokinase/uridine kinase" evidence="1">
    <location>
        <begin position="114"/>
        <end position="181"/>
    </location>
</feature>
<dbReference type="EMBL" id="AZES01000046">
    <property type="protein sequence ID" value="KRL31414.1"/>
    <property type="molecule type" value="Genomic_DNA"/>
</dbReference>
<dbReference type="PATRIC" id="fig|1122151.5.peg.2077"/>
<sequence length="203" mass="23692">MFIFERLFIFPIEELYYFQEVKNMLKSYVIVISGVTASGKTTLIQELSHKLPDCSLISFDDYSIDALPSAPPIDTPIQEAVNQYDISMLMDDFLKVYNKHHFILVDFPFGYKHDTLKPYIDKVIYIKTPLDVCFARQILRDYTNKDGEQIRDWVKTYLNFARPIFVNHDKYISSDADLVIDGLLPLDKKVGLILNEFKLDNLF</sequence>
<dbReference type="Gene3D" id="3.40.50.300">
    <property type="entry name" value="P-loop containing nucleotide triphosphate hydrolases"/>
    <property type="match status" value="1"/>
</dbReference>
<dbReference type="GO" id="GO:0005524">
    <property type="term" value="F:ATP binding"/>
    <property type="evidence" value="ECO:0007669"/>
    <property type="project" value="InterPro"/>
</dbReference>
<accession>A0A0R1PGD5</accession>
<proteinExistence type="predicted"/>
<gene>
    <name evidence="2" type="ORF">FD33_GL002009</name>
</gene>
<dbReference type="Pfam" id="PF00485">
    <property type="entry name" value="PRK"/>
    <property type="match status" value="1"/>
</dbReference>
<dbReference type="Proteomes" id="UP000051908">
    <property type="component" value="Unassembled WGS sequence"/>
</dbReference>
<evidence type="ECO:0000313" key="2">
    <source>
        <dbReference type="EMBL" id="KRL31414.1"/>
    </source>
</evidence>
<dbReference type="GO" id="GO:0016301">
    <property type="term" value="F:kinase activity"/>
    <property type="evidence" value="ECO:0007669"/>
    <property type="project" value="InterPro"/>
</dbReference>
<reference evidence="2 3" key="1">
    <citation type="journal article" date="2015" name="Genome Announc.">
        <title>Expanding the biotechnology potential of lactobacilli through comparative genomics of 213 strains and associated genera.</title>
        <authorList>
            <person name="Sun Z."/>
            <person name="Harris H.M."/>
            <person name="McCann A."/>
            <person name="Guo C."/>
            <person name="Argimon S."/>
            <person name="Zhang W."/>
            <person name="Yang X."/>
            <person name="Jeffery I.B."/>
            <person name="Cooney J.C."/>
            <person name="Kagawa T.F."/>
            <person name="Liu W."/>
            <person name="Song Y."/>
            <person name="Salvetti E."/>
            <person name="Wrobel A."/>
            <person name="Rasinkangas P."/>
            <person name="Parkhill J."/>
            <person name="Rea M.C."/>
            <person name="O'Sullivan O."/>
            <person name="Ritari J."/>
            <person name="Douillard F.P."/>
            <person name="Paul Ross R."/>
            <person name="Yang R."/>
            <person name="Briner A.E."/>
            <person name="Felis G.E."/>
            <person name="de Vos W.M."/>
            <person name="Barrangou R."/>
            <person name="Klaenhammer T.R."/>
            <person name="Caufield P.W."/>
            <person name="Cui Y."/>
            <person name="Zhang H."/>
            <person name="O'Toole P.W."/>
        </authorList>
    </citation>
    <scope>NUCLEOTIDE SEQUENCE [LARGE SCALE GENOMIC DNA]</scope>
    <source>
        <strain evidence="2 3">DSM 13238</strain>
    </source>
</reference>
<organism evidence="2 3">
    <name type="scientific">Companilactobacillus paralimentarius DSM 13238 = JCM 10415</name>
    <dbReference type="NCBI Taxonomy" id="1122151"/>
    <lineage>
        <taxon>Bacteria</taxon>
        <taxon>Bacillati</taxon>
        <taxon>Bacillota</taxon>
        <taxon>Bacilli</taxon>
        <taxon>Lactobacillales</taxon>
        <taxon>Lactobacillaceae</taxon>
        <taxon>Companilactobacillus</taxon>
    </lineage>
</organism>
<dbReference type="InterPro" id="IPR006083">
    <property type="entry name" value="PRK/URK"/>
</dbReference>
<keyword evidence="3" id="KW-1185">Reference proteome</keyword>
<evidence type="ECO:0000259" key="1">
    <source>
        <dbReference type="Pfam" id="PF00485"/>
    </source>
</evidence>
<dbReference type="AlphaFoldDB" id="A0A0R1PGD5"/>
<comment type="caution">
    <text evidence="2">The sequence shown here is derived from an EMBL/GenBank/DDBJ whole genome shotgun (WGS) entry which is preliminary data.</text>
</comment>
<evidence type="ECO:0000313" key="3">
    <source>
        <dbReference type="Proteomes" id="UP000051908"/>
    </source>
</evidence>
<protein>
    <recommendedName>
        <fullName evidence="1">Phosphoribulokinase/uridine kinase domain-containing protein</fullName>
    </recommendedName>
</protein>